<dbReference type="AlphaFoldDB" id="A0A6A6MTA9"/>
<accession>A0A6A6MTA9</accession>
<evidence type="ECO:0000313" key="2">
    <source>
        <dbReference type="Proteomes" id="UP000467840"/>
    </source>
</evidence>
<comment type="caution">
    <text evidence="1">The sequence shown here is derived from an EMBL/GenBank/DDBJ whole genome shotgun (WGS) entry which is preliminary data.</text>
</comment>
<dbReference type="EMBL" id="JAAGAX010000004">
    <property type="protein sequence ID" value="KAF2317112.1"/>
    <property type="molecule type" value="Genomic_DNA"/>
</dbReference>
<evidence type="ECO:0000313" key="1">
    <source>
        <dbReference type="EMBL" id="KAF2317112.1"/>
    </source>
</evidence>
<proteinExistence type="predicted"/>
<name>A0A6A6MTA9_HEVBR</name>
<gene>
    <name evidence="1" type="ORF">GH714_011849</name>
</gene>
<organism evidence="1 2">
    <name type="scientific">Hevea brasiliensis</name>
    <name type="common">Para rubber tree</name>
    <name type="synonym">Siphonia brasiliensis</name>
    <dbReference type="NCBI Taxonomy" id="3981"/>
    <lineage>
        <taxon>Eukaryota</taxon>
        <taxon>Viridiplantae</taxon>
        <taxon>Streptophyta</taxon>
        <taxon>Embryophyta</taxon>
        <taxon>Tracheophyta</taxon>
        <taxon>Spermatophyta</taxon>
        <taxon>Magnoliopsida</taxon>
        <taxon>eudicotyledons</taxon>
        <taxon>Gunneridae</taxon>
        <taxon>Pentapetalae</taxon>
        <taxon>rosids</taxon>
        <taxon>fabids</taxon>
        <taxon>Malpighiales</taxon>
        <taxon>Euphorbiaceae</taxon>
        <taxon>Crotonoideae</taxon>
        <taxon>Micrandreae</taxon>
        <taxon>Hevea</taxon>
    </lineage>
</organism>
<sequence length="233" mass="27125">MLGFVVPIRDDQMEAISQQLPADKAELKKFFPKSWCDRYGDVVLDVVKKEFKDHVGEMENMRNASREKHSNNSKRWTTFEDDNDDHENFHPNLFAYSNSNMCLENNNPFFHDYSSESNGNKLRSESSSSFQDQNRPLVSKAWPYFAWLENQDAIAIAILQESTFSHLGLVDKGKHWFHFMVNESEIQLDDAYMIDLLSWATKKILESNLDDLGIYVLVSNFFSMANKWDEATI</sequence>
<dbReference type="PANTHER" id="PTHR37392">
    <property type="entry name" value="OS09G0556800 PROTEIN"/>
    <property type="match status" value="1"/>
</dbReference>
<protein>
    <submittedName>
        <fullName evidence="1">Uncharacterized protein</fullName>
    </submittedName>
</protein>
<dbReference type="PANTHER" id="PTHR37392:SF1">
    <property type="entry name" value="OS09G0556800 PROTEIN"/>
    <property type="match status" value="1"/>
</dbReference>
<reference evidence="1 2" key="1">
    <citation type="journal article" date="2020" name="Mol. Plant">
        <title>The Chromosome-Based Rubber Tree Genome Provides New Insights into Spurge Genome Evolution and Rubber Biosynthesis.</title>
        <authorList>
            <person name="Liu J."/>
            <person name="Shi C."/>
            <person name="Shi C.C."/>
            <person name="Li W."/>
            <person name="Zhang Q.J."/>
            <person name="Zhang Y."/>
            <person name="Li K."/>
            <person name="Lu H.F."/>
            <person name="Shi C."/>
            <person name="Zhu S.T."/>
            <person name="Xiao Z.Y."/>
            <person name="Nan H."/>
            <person name="Yue Y."/>
            <person name="Zhu X.G."/>
            <person name="Wu Y."/>
            <person name="Hong X.N."/>
            <person name="Fan G.Y."/>
            <person name="Tong Y."/>
            <person name="Zhang D."/>
            <person name="Mao C.L."/>
            <person name="Liu Y.L."/>
            <person name="Hao S.J."/>
            <person name="Liu W.Q."/>
            <person name="Lv M.Q."/>
            <person name="Zhang H.B."/>
            <person name="Liu Y."/>
            <person name="Hu-Tang G.R."/>
            <person name="Wang J.P."/>
            <person name="Wang J.H."/>
            <person name="Sun Y.H."/>
            <person name="Ni S.B."/>
            <person name="Chen W.B."/>
            <person name="Zhang X.C."/>
            <person name="Jiao Y.N."/>
            <person name="Eichler E.E."/>
            <person name="Li G.H."/>
            <person name="Liu X."/>
            <person name="Gao L.Z."/>
        </authorList>
    </citation>
    <scope>NUCLEOTIDE SEQUENCE [LARGE SCALE GENOMIC DNA]</scope>
    <source>
        <strain evidence="2">cv. GT1</strain>
        <tissue evidence="1">Leaf</tissue>
    </source>
</reference>
<dbReference type="Proteomes" id="UP000467840">
    <property type="component" value="Chromosome 6"/>
</dbReference>
<keyword evidence="2" id="KW-1185">Reference proteome</keyword>